<dbReference type="InterPro" id="IPR036388">
    <property type="entry name" value="WH-like_DNA-bd_sf"/>
</dbReference>
<evidence type="ECO:0000256" key="3">
    <source>
        <dbReference type="ARBA" id="ARBA00023163"/>
    </source>
</evidence>
<dbReference type="GO" id="GO:0043565">
    <property type="term" value="F:sequence-specific DNA binding"/>
    <property type="evidence" value="ECO:0007669"/>
    <property type="project" value="InterPro"/>
</dbReference>
<evidence type="ECO:0000259" key="4">
    <source>
        <dbReference type="PROSITE" id="PS50956"/>
    </source>
</evidence>
<dbReference type="InterPro" id="IPR019888">
    <property type="entry name" value="Tscrpt_reg_AsnC-like"/>
</dbReference>
<dbReference type="SUPFAM" id="SSF46785">
    <property type="entry name" value="Winged helix' DNA-binding domain"/>
    <property type="match status" value="1"/>
</dbReference>
<keyword evidence="2" id="KW-0238">DNA-binding</keyword>
<dbReference type="AlphaFoldDB" id="A0A3M4LIH6"/>
<dbReference type="SUPFAM" id="SSF54909">
    <property type="entry name" value="Dimeric alpha+beta barrel"/>
    <property type="match status" value="1"/>
</dbReference>
<evidence type="ECO:0000313" key="5">
    <source>
        <dbReference type="EMBL" id="RMQ41318.1"/>
    </source>
</evidence>
<name>A0A3M4LIH6_PSECI</name>
<dbReference type="Gene3D" id="1.10.10.10">
    <property type="entry name" value="Winged helix-like DNA-binding domain superfamily/Winged helix DNA-binding domain"/>
    <property type="match status" value="1"/>
</dbReference>
<accession>A0A3M4LIH6</accession>
<dbReference type="InterPro" id="IPR000485">
    <property type="entry name" value="AsnC-type_HTH_dom"/>
</dbReference>
<protein>
    <submittedName>
        <fullName evidence="5">Putative AsnC family transcriptional regulator</fullName>
    </submittedName>
</protein>
<comment type="caution">
    <text evidence="5">The sequence shown here is derived from an EMBL/GenBank/DDBJ whole genome shotgun (WGS) entry which is preliminary data.</text>
</comment>
<keyword evidence="1" id="KW-0805">Transcription regulation</keyword>
<dbReference type="PRINTS" id="PR00033">
    <property type="entry name" value="HTHASNC"/>
</dbReference>
<dbReference type="GO" id="GO:0043200">
    <property type="term" value="P:response to amino acid"/>
    <property type="evidence" value="ECO:0007669"/>
    <property type="project" value="TreeGrafter"/>
</dbReference>
<reference evidence="5 6" key="1">
    <citation type="submission" date="2018-08" db="EMBL/GenBank/DDBJ databases">
        <title>Recombination of ecologically and evolutionarily significant loci maintains genetic cohesion in the Pseudomonas syringae species complex.</title>
        <authorList>
            <person name="Dillon M."/>
            <person name="Thakur S."/>
            <person name="Almeida R.N.D."/>
            <person name="Weir B.S."/>
            <person name="Guttman D.S."/>
        </authorList>
    </citation>
    <scope>NUCLEOTIDE SEQUENCE [LARGE SCALE GENOMIC DNA]</scope>
    <source>
        <strain evidence="5 6">ICMP 3353</strain>
    </source>
</reference>
<dbReference type="PANTHER" id="PTHR30154">
    <property type="entry name" value="LEUCINE-RESPONSIVE REGULATORY PROTEIN"/>
    <property type="match status" value="1"/>
</dbReference>
<dbReference type="Gene3D" id="3.30.70.920">
    <property type="match status" value="1"/>
</dbReference>
<dbReference type="GO" id="GO:0005829">
    <property type="term" value="C:cytosol"/>
    <property type="evidence" value="ECO:0007669"/>
    <property type="project" value="TreeGrafter"/>
</dbReference>
<dbReference type="SMART" id="SM00344">
    <property type="entry name" value="HTH_ASNC"/>
    <property type="match status" value="1"/>
</dbReference>
<dbReference type="Pfam" id="PF13412">
    <property type="entry name" value="HTH_24"/>
    <property type="match status" value="1"/>
</dbReference>
<evidence type="ECO:0000256" key="1">
    <source>
        <dbReference type="ARBA" id="ARBA00023015"/>
    </source>
</evidence>
<evidence type="ECO:0000313" key="6">
    <source>
        <dbReference type="Proteomes" id="UP000277236"/>
    </source>
</evidence>
<dbReference type="Pfam" id="PF01037">
    <property type="entry name" value="AsnC_trans_reg"/>
    <property type="match status" value="1"/>
</dbReference>
<dbReference type="PROSITE" id="PS50956">
    <property type="entry name" value="HTH_ASNC_2"/>
    <property type="match status" value="1"/>
</dbReference>
<dbReference type="InterPro" id="IPR036390">
    <property type="entry name" value="WH_DNA-bd_sf"/>
</dbReference>
<keyword evidence="3" id="KW-0804">Transcription</keyword>
<dbReference type="InterPro" id="IPR011008">
    <property type="entry name" value="Dimeric_a/b-barrel"/>
</dbReference>
<dbReference type="InterPro" id="IPR019887">
    <property type="entry name" value="Tscrpt_reg_AsnC/Lrp_C"/>
</dbReference>
<evidence type="ECO:0000256" key="2">
    <source>
        <dbReference type="ARBA" id="ARBA00023125"/>
    </source>
</evidence>
<dbReference type="PANTHER" id="PTHR30154:SF34">
    <property type="entry name" value="TRANSCRIPTIONAL REGULATOR AZLB"/>
    <property type="match status" value="1"/>
</dbReference>
<feature type="domain" description="HTH asnC-type" evidence="4">
    <location>
        <begin position="10"/>
        <end position="71"/>
    </location>
</feature>
<dbReference type="EMBL" id="RBRE01000089">
    <property type="protein sequence ID" value="RMQ41318.1"/>
    <property type="molecule type" value="Genomic_DNA"/>
</dbReference>
<proteinExistence type="predicted"/>
<dbReference type="Proteomes" id="UP000277236">
    <property type="component" value="Unassembled WGS sequence"/>
</dbReference>
<gene>
    <name evidence="5" type="ORF">ALQ04_03975</name>
</gene>
<sequence>MKDPIMTDALDKVDIAISERLQRNGRLSNVKLAEQLSLSEASCWRKQKRLEECGVIEGYQAILNRKKLGLGVMAFVQISCTDHSEEATARFEKIIEAAPQVLSCHNTTGEADFLLQVVAKDLDSYSRFVEKVLRKLPGVSSIRSNLSLREMKTTNRLPVTELLSI</sequence>
<organism evidence="5 6">
    <name type="scientific">Pseudomonas cichorii</name>
    <dbReference type="NCBI Taxonomy" id="36746"/>
    <lineage>
        <taxon>Bacteria</taxon>
        <taxon>Pseudomonadati</taxon>
        <taxon>Pseudomonadota</taxon>
        <taxon>Gammaproteobacteria</taxon>
        <taxon>Pseudomonadales</taxon>
        <taxon>Pseudomonadaceae</taxon>
        <taxon>Pseudomonas</taxon>
    </lineage>
</organism>